<gene>
    <name evidence="2" type="ORF">ZRA01_26980</name>
</gene>
<reference evidence="2 3" key="1">
    <citation type="submission" date="2019-06" db="EMBL/GenBank/DDBJ databases">
        <title>Whole genome shotgun sequence of Zoogloea ramigera NBRC 15342.</title>
        <authorList>
            <person name="Hosoyama A."/>
            <person name="Uohara A."/>
            <person name="Ohji S."/>
            <person name="Ichikawa N."/>
        </authorList>
    </citation>
    <scope>NUCLEOTIDE SEQUENCE [LARGE SCALE GENOMIC DNA]</scope>
    <source>
        <strain evidence="2 3">NBRC 15342</strain>
    </source>
</reference>
<sequence>MQELFTFTPFASSGDGFNLSATVKDGQPWFIAADVCRSLGLDRSAVRRLDDDEKGVRTMHTPGGPQSVGVINESGLYSLIFSSRKESAKRFKKWVTSDVLPSLRKHGGYINGQEALRPEAQAEVVKVVHEAARRVRSELGEEHRDRHRLLKAALR</sequence>
<accession>A0A4Y4CUJ4</accession>
<evidence type="ECO:0000259" key="1">
    <source>
        <dbReference type="PROSITE" id="PS51750"/>
    </source>
</evidence>
<dbReference type="RefSeq" id="WP_141353105.1">
    <property type="nucleotide sequence ID" value="NZ_BJNV01000048.1"/>
</dbReference>
<dbReference type="PROSITE" id="PS51750">
    <property type="entry name" value="BRO_N"/>
    <property type="match status" value="1"/>
</dbReference>
<evidence type="ECO:0000313" key="2">
    <source>
        <dbReference type="EMBL" id="GEC96625.1"/>
    </source>
</evidence>
<dbReference type="Proteomes" id="UP000318422">
    <property type="component" value="Unassembled WGS sequence"/>
</dbReference>
<comment type="caution">
    <text evidence="2">The sequence shown here is derived from an EMBL/GenBank/DDBJ whole genome shotgun (WGS) entry which is preliminary data.</text>
</comment>
<protein>
    <recommendedName>
        <fullName evidence="1">Bro-N domain-containing protein</fullName>
    </recommendedName>
</protein>
<dbReference type="InterPro" id="IPR003497">
    <property type="entry name" value="BRO_N_domain"/>
</dbReference>
<proteinExistence type="predicted"/>
<keyword evidence="3" id="KW-1185">Reference proteome</keyword>
<dbReference type="AlphaFoldDB" id="A0A4Y4CUJ4"/>
<organism evidence="2 3">
    <name type="scientific">Zoogloea ramigera</name>
    <dbReference type="NCBI Taxonomy" id="350"/>
    <lineage>
        <taxon>Bacteria</taxon>
        <taxon>Pseudomonadati</taxon>
        <taxon>Pseudomonadota</taxon>
        <taxon>Betaproteobacteria</taxon>
        <taxon>Rhodocyclales</taxon>
        <taxon>Zoogloeaceae</taxon>
        <taxon>Zoogloea</taxon>
    </lineage>
</organism>
<feature type="domain" description="Bro-N" evidence="1">
    <location>
        <begin position="1"/>
        <end position="107"/>
    </location>
</feature>
<dbReference type="PANTHER" id="PTHR36180">
    <property type="entry name" value="DNA-BINDING PROTEIN-RELATED-RELATED"/>
    <property type="match status" value="1"/>
</dbReference>
<evidence type="ECO:0000313" key="3">
    <source>
        <dbReference type="Proteomes" id="UP000318422"/>
    </source>
</evidence>
<dbReference type="SMART" id="SM01040">
    <property type="entry name" value="Bro-N"/>
    <property type="match status" value="1"/>
</dbReference>
<name>A0A4Y4CUJ4_ZOORA</name>
<dbReference type="Pfam" id="PF02498">
    <property type="entry name" value="Bro-N"/>
    <property type="match status" value="1"/>
</dbReference>
<dbReference type="OrthoDB" id="1042522at2"/>
<dbReference type="EMBL" id="BJNV01000048">
    <property type="protein sequence ID" value="GEC96625.1"/>
    <property type="molecule type" value="Genomic_DNA"/>
</dbReference>
<dbReference type="PANTHER" id="PTHR36180:SF2">
    <property type="entry name" value="BRO FAMILY PROTEIN"/>
    <property type="match status" value="1"/>
</dbReference>